<sequence length="410" mass="46242">MKALKAYRYRVYPTQEQEMLFRQTVGCCRFVYNLCLEQRRLEWHRSDPRRLSSYDQIKDLPALKMEAPFLRDVPNHPLQQAIIDLDKAFKNFFAGRTAYPRFRKRGDRDSFRYPDPKQVKIEPNRIFLPKAGWVAWVRHRPLDGVPKTATVSREANWWFVSIQCEIDVADARPNLAPAVGIDMGIAKPMMLSTGEAVLLPRTTDQERRRLAALQQRVARRGTGSRNQQKARLAVARFQARLARRRKDAAHKATTRIAKNHGVIVVEDLKVRTMTASAAGTLDEPGRNVRAKAGLNRSLLDVAPAQLRSMLDYKAAWHGSRVVAIPAAYTSQRCCRCGHVDADNRVSQSVFLCQACGHVENADLNAAKNILRLGLATGGPPELACGSNRATGRKQERRVARRGSSALQSRK</sequence>
<keyword evidence="7" id="KW-0233">DNA recombination</keyword>
<evidence type="ECO:0000256" key="4">
    <source>
        <dbReference type="ARBA" id="ARBA00022723"/>
    </source>
</evidence>
<dbReference type="GO" id="GO:0046872">
    <property type="term" value="F:metal ion binding"/>
    <property type="evidence" value="ECO:0007669"/>
    <property type="project" value="UniProtKB-KW"/>
</dbReference>
<evidence type="ECO:0000256" key="8">
    <source>
        <dbReference type="SAM" id="MobiDB-lite"/>
    </source>
</evidence>
<dbReference type="KEGG" id="ati:AL072_32000"/>
<evidence type="ECO:0000313" key="13">
    <source>
        <dbReference type="Proteomes" id="UP000069935"/>
    </source>
</evidence>
<feature type="domain" description="Cas12f1-like TNB" evidence="10">
    <location>
        <begin position="305"/>
        <end position="369"/>
    </location>
</feature>
<comment type="similarity">
    <text evidence="2">In the N-terminal section; belongs to the transposase 2 family.</text>
</comment>
<dbReference type="InterPro" id="IPR010095">
    <property type="entry name" value="Cas12f1-like_TNB"/>
</dbReference>
<evidence type="ECO:0000256" key="3">
    <source>
        <dbReference type="ARBA" id="ARBA00022578"/>
    </source>
</evidence>
<evidence type="ECO:0000256" key="2">
    <source>
        <dbReference type="ARBA" id="ARBA00011044"/>
    </source>
</evidence>
<dbReference type="RefSeq" id="WP_045585464.1">
    <property type="nucleotide sequence ID" value="NZ_CP012407.1"/>
</dbReference>
<evidence type="ECO:0000259" key="9">
    <source>
        <dbReference type="Pfam" id="PF01385"/>
    </source>
</evidence>
<evidence type="ECO:0000256" key="6">
    <source>
        <dbReference type="ARBA" id="ARBA00023125"/>
    </source>
</evidence>
<dbReference type="EMBL" id="CP012407">
    <property type="protein sequence ID" value="ALG75567.1"/>
    <property type="molecule type" value="Genomic_DNA"/>
</dbReference>
<gene>
    <name evidence="12" type="ORF">AL072_32000</name>
</gene>
<reference evidence="12 13" key="2">
    <citation type="journal article" date="2016" name="Genome Announc.">
        <title>Complete Genome Sequence of a Strain of Azospirillum thiophilum Isolated from a Sulfide Spring.</title>
        <authorList>
            <person name="Fomenkov A."/>
            <person name="Vincze T."/>
            <person name="Grabovich M."/>
            <person name="Anton B.P."/>
            <person name="Dubinina G."/>
            <person name="Orlova M."/>
            <person name="Belousova E."/>
            <person name="Roberts R.J."/>
        </authorList>
    </citation>
    <scope>NUCLEOTIDE SEQUENCE [LARGE SCALE GENOMIC DNA]</scope>
    <source>
        <strain evidence="12 13">BV-S</strain>
    </source>
</reference>
<dbReference type="PANTHER" id="PTHR30405:SF11">
    <property type="entry name" value="RNA-GUIDED DNA ENDONUCLEASE RV2885C-RELATED"/>
    <property type="match status" value="1"/>
</dbReference>
<dbReference type="NCBIfam" id="NF040570">
    <property type="entry name" value="guided_TnpB"/>
    <property type="match status" value="1"/>
</dbReference>
<feature type="region of interest" description="Disordered" evidence="8">
    <location>
        <begin position="383"/>
        <end position="410"/>
    </location>
</feature>
<comment type="similarity">
    <text evidence="1">In the C-terminal section; belongs to the transposase 35 family.</text>
</comment>
<evidence type="ECO:0000256" key="5">
    <source>
        <dbReference type="ARBA" id="ARBA00022833"/>
    </source>
</evidence>
<protein>
    <recommendedName>
        <fullName evidence="14">Transposase</fullName>
    </recommendedName>
</protein>
<accession>A0AAC8W5R9</accession>
<feature type="domain" description="Probable transposase IS891/IS1136/IS1341" evidence="9">
    <location>
        <begin position="161"/>
        <end position="275"/>
    </location>
</feature>
<reference evidence="13" key="1">
    <citation type="submission" date="2015-08" db="EMBL/GenBank/DDBJ databases">
        <title>Complete Genome Sequence of Azospirillum thiophilum BV-S.</title>
        <authorList>
            <person name="Fomenkov A."/>
            <person name="Vincze T."/>
            <person name="Grabovich M."/>
            <person name="Dubinina G."/>
            <person name="Orlova M."/>
            <person name="Belousova E."/>
            <person name="Roberts R.J."/>
        </authorList>
    </citation>
    <scope>NUCLEOTIDE SEQUENCE [LARGE SCALE GENOMIC DNA]</scope>
    <source>
        <strain evidence="13">BV-S</strain>
    </source>
</reference>
<dbReference type="GO" id="GO:0032196">
    <property type="term" value="P:transposition"/>
    <property type="evidence" value="ECO:0007669"/>
    <property type="project" value="UniProtKB-KW"/>
</dbReference>
<dbReference type="GO" id="GO:0003677">
    <property type="term" value="F:DNA binding"/>
    <property type="evidence" value="ECO:0007669"/>
    <property type="project" value="UniProtKB-KW"/>
</dbReference>
<dbReference type="Proteomes" id="UP000069935">
    <property type="component" value="Chromosome 7"/>
</dbReference>
<name>A0AAC8W5R9_9PROT</name>
<dbReference type="GO" id="GO:0006310">
    <property type="term" value="P:DNA recombination"/>
    <property type="evidence" value="ECO:0007669"/>
    <property type="project" value="UniProtKB-KW"/>
</dbReference>
<evidence type="ECO:0000259" key="11">
    <source>
        <dbReference type="Pfam" id="PF12323"/>
    </source>
</evidence>
<dbReference type="Pfam" id="PF12323">
    <property type="entry name" value="HTH_OrfB_IS605"/>
    <property type="match status" value="1"/>
</dbReference>
<evidence type="ECO:0008006" key="14">
    <source>
        <dbReference type="Google" id="ProtNLM"/>
    </source>
</evidence>
<organism evidence="12 13">
    <name type="scientific">Azospirillum thiophilum</name>
    <dbReference type="NCBI Taxonomy" id="528244"/>
    <lineage>
        <taxon>Bacteria</taxon>
        <taxon>Pseudomonadati</taxon>
        <taxon>Pseudomonadota</taxon>
        <taxon>Alphaproteobacteria</taxon>
        <taxon>Rhodospirillales</taxon>
        <taxon>Azospirillaceae</taxon>
        <taxon>Azospirillum</taxon>
    </lineage>
</organism>
<keyword evidence="6" id="KW-0238">DNA-binding</keyword>
<dbReference type="PANTHER" id="PTHR30405">
    <property type="entry name" value="TRANSPOSASE"/>
    <property type="match status" value="1"/>
</dbReference>
<dbReference type="Pfam" id="PF01385">
    <property type="entry name" value="OrfB_IS605"/>
    <property type="match status" value="1"/>
</dbReference>
<dbReference type="Pfam" id="PF07282">
    <property type="entry name" value="Cas12f1-like_TNB"/>
    <property type="match status" value="1"/>
</dbReference>
<keyword evidence="4" id="KW-0479">Metal-binding</keyword>
<feature type="domain" description="Transposase putative helix-turn-helix" evidence="11">
    <location>
        <begin position="1"/>
        <end position="44"/>
    </location>
</feature>
<dbReference type="InterPro" id="IPR021027">
    <property type="entry name" value="Transposase_put_HTH"/>
</dbReference>
<evidence type="ECO:0000259" key="10">
    <source>
        <dbReference type="Pfam" id="PF07282"/>
    </source>
</evidence>
<keyword evidence="5" id="KW-0862">Zinc</keyword>
<dbReference type="InterPro" id="IPR051399">
    <property type="entry name" value="RNA-guided_DNA_endo/Transpos"/>
</dbReference>
<evidence type="ECO:0000256" key="1">
    <source>
        <dbReference type="ARBA" id="ARBA00008761"/>
    </source>
</evidence>
<evidence type="ECO:0000256" key="7">
    <source>
        <dbReference type="ARBA" id="ARBA00023172"/>
    </source>
</evidence>
<keyword evidence="3" id="KW-0815">Transposition</keyword>
<dbReference type="NCBIfam" id="TIGR01766">
    <property type="entry name" value="IS200/IS605 family accessory protein TnpB-like domain"/>
    <property type="match status" value="1"/>
</dbReference>
<proteinExistence type="inferred from homology"/>
<keyword evidence="13" id="KW-1185">Reference proteome</keyword>
<dbReference type="AlphaFoldDB" id="A0AAC8W5R9"/>
<evidence type="ECO:0000313" key="12">
    <source>
        <dbReference type="EMBL" id="ALG75567.1"/>
    </source>
</evidence>
<dbReference type="InterPro" id="IPR001959">
    <property type="entry name" value="Transposase"/>
</dbReference>